<sequence>MAPYLFVLPNMIIFGLFTIWPAINGFNISLYESSNGRNFDWVGLDNYRRILTDDEFWEVVRNTVVFALAFVLLCLLIATALAVLLQAQGRGKSFFRAVFFLPVLLSPVVVGLVWNWLLERRGGLVNTILTPFGGGDTGWLVESNLAMISVIVVGVWMNVGFYILILLAGLQGIDPSLYEAARMDGAGAWQQLTSLTLPLLQPSLLVVLVLSTIHGFQAFDFIYTLTGGGPVGATTLIVQYIYENGFVSPIRYGLASAGSVLLFVTVFCLTLVNWFIGRRREAV</sequence>
<keyword evidence="4 7" id="KW-0812">Transmembrane</keyword>
<feature type="transmembrane region" description="Helical" evidence="7">
    <location>
        <begin position="148"/>
        <end position="168"/>
    </location>
</feature>
<dbReference type="Proteomes" id="UP000826651">
    <property type="component" value="Unassembled WGS sequence"/>
</dbReference>
<evidence type="ECO:0000256" key="1">
    <source>
        <dbReference type="ARBA" id="ARBA00004651"/>
    </source>
</evidence>
<evidence type="ECO:0000256" key="6">
    <source>
        <dbReference type="ARBA" id="ARBA00023136"/>
    </source>
</evidence>
<feature type="transmembrane region" description="Helical" evidence="7">
    <location>
        <begin position="12"/>
        <end position="31"/>
    </location>
</feature>
<protein>
    <submittedName>
        <fullName evidence="9">Sugar ABC transporter permease</fullName>
    </submittedName>
</protein>
<evidence type="ECO:0000256" key="2">
    <source>
        <dbReference type="ARBA" id="ARBA00022448"/>
    </source>
</evidence>
<evidence type="ECO:0000313" key="9">
    <source>
        <dbReference type="EMBL" id="MBZ2199141.1"/>
    </source>
</evidence>
<evidence type="ECO:0000256" key="7">
    <source>
        <dbReference type="RuleBase" id="RU363032"/>
    </source>
</evidence>
<feature type="transmembrane region" description="Helical" evidence="7">
    <location>
        <begin position="97"/>
        <end position="117"/>
    </location>
</feature>
<dbReference type="EMBL" id="JAGSHT010000023">
    <property type="protein sequence ID" value="MBZ2199141.1"/>
    <property type="molecule type" value="Genomic_DNA"/>
</dbReference>
<dbReference type="InterPro" id="IPR000515">
    <property type="entry name" value="MetI-like"/>
</dbReference>
<keyword evidence="5 7" id="KW-1133">Transmembrane helix</keyword>
<feature type="domain" description="ABC transmembrane type-1" evidence="8">
    <location>
        <begin position="60"/>
        <end position="273"/>
    </location>
</feature>
<feature type="transmembrane region" description="Helical" evidence="7">
    <location>
        <begin position="188"/>
        <end position="210"/>
    </location>
</feature>
<evidence type="ECO:0000256" key="5">
    <source>
        <dbReference type="ARBA" id="ARBA00022989"/>
    </source>
</evidence>
<organism evidence="9 10">
    <name type="scientific">Occultella gossypii</name>
    <dbReference type="NCBI Taxonomy" id="2800820"/>
    <lineage>
        <taxon>Bacteria</taxon>
        <taxon>Bacillati</taxon>
        <taxon>Actinomycetota</taxon>
        <taxon>Actinomycetes</taxon>
        <taxon>Micrococcales</taxon>
        <taxon>Ruaniaceae</taxon>
        <taxon>Occultella</taxon>
    </lineage>
</organism>
<dbReference type="Pfam" id="PF00528">
    <property type="entry name" value="BPD_transp_1"/>
    <property type="match status" value="1"/>
</dbReference>
<dbReference type="PANTHER" id="PTHR30193:SF41">
    <property type="entry name" value="DIACETYLCHITOBIOSE UPTAKE SYSTEM PERMEASE PROTEIN NGCF"/>
    <property type="match status" value="1"/>
</dbReference>
<evidence type="ECO:0000256" key="3">
    <source>
        <dbReference type="ARBA" id="ARBA00022475"/>
    </source>
</evidence>
<keyword evidence="3" id="KW-1003">Cell membrane</keyword>
<dbReference type="SUPFAM" id="SSF161098">
    <property type="entry name" value="MetI-like"/>
    <property type="match status" value="1"/>
</dbReference>
<feature type="transmembrane region" description="Helical" evidence="7">
    <location>
        <begin position="254"/>
        <end position="276"/>
    </location>
</feature>
<feature type="transmembrane region" description="Helical" evidence="7">
    <location>
        <begin position="64"/>
        <end position="85"/>
    </location>
</feature>
<gene>
    <name evidence="9" type="ORF">KCQ71_23550</name>
</gene>
<accession>A0ABS7SFL1</accession>
<proteinExistence type="inferred from homology"/>
<reference evidence="9 10" key="1">
    <citation type="submission" date="2021-04" db="EMBL/GenBank/DDBJ databases">
        <title>Ruania sp. nov., isolated from sandy soil of mangrove forest.</title>
        <authorList>
            <person name="Ge X."/>
            <person name="Huang R."/>
            <person name="Liu W."/>
        </authorList>
    </citation>
    <scope>NUCLEOTIDE SEQUENCE [LARGE SCALE GENOMIC DNA]</scope>
    <source>
        <strain evidence="9 10">N2-46</strain>
    </source>
</reference>
<dbReference type="CDD" id="cd06261">
    <property type="entry name" value="TM_PBP2"/>
    <property type="match status" value="1"/>
</dbReference>
<keyword evidence="6 7" id="KW-0472">Membrane</keyword>
<keyword evidence="2 7" id="KW-0813">Transport</keyword>
<dbReference type="PROSITE" id="PS50928">
    <property type="entry name" value="ABC_TM1"/>
    <property type="match status" value="1"/>
</dbReference>
<dbReference type="InterPro" id="IPR051393">
    <property type="entry name" value="ABC_transporter_permease"/>
</dbReference>
<dbReference type="InterPro" id="IPR035906">
    <property type="entry name" value="MetI-like_sf"/>
</dbReference>
<dbReference type="Gene3D" id="1.10.3720.10">
    <property type="entry name" value="MetI-like"/>
    <property type="match status" value="1"/>
</dbReference>
<dbReference type="PANTHER" id="PTHR30193">
    <property type="entry name" value="ABC TRANSPORTER PERMEASE PROTEIN"/>
    <property type="match status" value="1"/>
</dbReference>
<feature type="transmembrane region" description="Helical" evidence="7">
    <location>
        <begin position="222"/>
        <end position="242"/>
    </location>
</feature>
<evidence type="ECO:0000259" key="8">
    <source>
        <dbReference type="PROSITE" id="PS50928"/>
    </source>
</evidence>
<comment type="caution">
    <text evidence="9">The sequence shown here is derived from an EMBL/GenBank/DDBJ whole genome shotgun (WGS) entry which is preliminary data.</text>
</comment>
<evidence type="ECO:0000313" key="10">
    <source>
        <dbReference type="Proteomes" id="UP000826651"/>
    </source>
</evidence>
<comment type="similarity">
    <text evidence="7">Belongs to the binding-protein-dependent transport system permease family.</text>
</comment>
<comment type="subcellular location">
    <subcellularLocation>
        <location evidence="1 7">Cell membrane</location>
        <topology evidence="1 7">Multi-pass membrane protein</topology>
    </subcellularLocation>
</comment>
<name>A0ABS7SFL1_9MICO</name>
<keyword evidence="10" id="KW-1185">Reference proteome</keyword>
<evidence type="ECO:0000256" key="4">
    <source>
        <dbReference type="ARBA" id="ARBA00022692"/>
    </source>
</evidence>